<keyword evidence="3" id="KW-1185">Reference proteome</keyword>
<dbReference type="RefSeq" id="WP_067457377.1">
    <property type="nucleotide sequence ID" value="NZ_SMFR01000006.1"/>
</dbReference>
<dbReference type="SUPFAM" id="SSF54593">
    <property type="entry name" value="Glyoxalase/Bleomycin resistance protein/Dihydroxybiphenyl dioxygenase"/>
    <property type="match status" value="1"/>
</dbReference>
<dbReference type="Pfam" id="PF00903">
    <property type="entry name" value="Glyoxalase"/>
    <property type="match status" value="1"/>
</dbReference>
<dbReference type="PANTHER" id="PTHR36437:SF2">
    <property type="entry name" value="GLYOXALASE_BLEOMYCIN RESISTANCE PROTEIN_DIOXYGENASE"/>
    <property type="match status" value="1"/>
</dbReference>
<gene>
    <name evidence="2" type="ORF">DFR71_5803</name>
</gene>
<protein>
    <submittedName>
        <fullName evidence="2">Putative glyoxalase superfamily protein PhnB</fullName>
    </submittedName>
</protein>
<dbReference type="InterPro" id="IPR029068">
    <property type="entry name" value="Glyas_Bleomycin-R_OHBP_Dase"/>
</dbReference>
<dbReference type="OrthoDB" id="9794917at2"/>
<dbReference type="AlphaFoldDB" id="A0A4R1FIM6"/>
<feature type="domain" description="VOC" evidence="1">
    <location>
        <begin position="8"/>
        <end position="137"/>
    </location>
</feature>
<dbReference type="EMBL" id="SMFR01000006">
    <property type="protein sequence ID" value="TCJ93162.1"/>
    <property type="molecule type" value="Genomic_DNA"/>
</dbReference>
<accession>A0A4R1FIM6</accession>
<dbReference type="PANTHER" id="PTHR36437">
    <property type="entry name" value="GLYOXALASE/BLEOMYCIN RESISTANCE PROTEIN/DIOXYGENASE"/>
    <property type="match status" value="1"/>
</dbReference>
<dbReference type="PROSITE" id="PS51819">
    <property type="entry name" value="VOC"/>
    <property type="match status" value="1"/>
</dbReference>
<dbReference type="InterPro" id="IPR004360">
    <property type="entry name" value="Glyas_Fos-R_dOase_dom"/>
</dbReference>
<reference evidence="2 3" key="1">
    <citation type="submission" date="2019-03" db="EMBL/GenBank/DDBJ databases">
        <title>Genomic Encyclopedia of Type Strains, Phase IV (KMG-IV): sequencing the most valuable type-strain genomes for metagenomic binning, comparative biology and taxonomic classification.</title>
        <authorList>
            <person name="Goeker M."/>
        </authorList>
    </citation>
    <scope>NUCLEOTIDE SEQUENCE [LARGE SCALE GENOMIC DNA]</scope>
    <source>
        <strain evidence="2 3">DSM 44684</strain>
    </source>
</reference>
<dbReference type="Gene3D" id="3.10.180.10">
    <property type="entry name" value="2,3-Dihydroxybiphenyl 1,2-Dioxygenase, domain 1"/>
    <property type="match status" value="1"/>
</dbReference>
<name>A0A4R1FIM6_9NOCA</name>
<evidence type="ECO:0000313" key="3">
    <source>
        <dbReference type="Proteomes" id="UP000294856"/>
    </source>
</evidence>
<sequence length="140" mass="15713">MRHGEDLALTHVMLLVGDQDQALTFYRDLIGLQVRTDMPFGDNARWLTVGPVEQKNLEFVLEVPEMAPDPAYRAAARARIESGAQSTVIFATDDIDATFTRIRDAGAQVAQEIVNQPYGRDCAFRDPWGNQIRFTARHHG</sequence>
<evidence type="ECO:0000259" key="1">
    <source>
        <dbReference type="PROSITE" id="PS51819"/>
    </source>
</evidence>
<organism evidence="2 3">
    <name type="scientific">Nocardia alba</name>
    <dbReference type="NCBI Taxonomy" id="225051"/>
    <lineage>
        <taxon>Bacteria</taxon>
        <taxon>Bacillati</taxon>
        <taxon>Actinomycetota</taxon>
        <taxon>Actinomycetes</taxon>
        <taxon>Mycobacteriales</taxon>
        <taxon>Nocardiaceae</taxon>
        <taxon>Nocardia</taxon>
    </lineage>
</organism>
<evidence type="ECO:0000313" key="2">
    <source>
        <dbReference type="EMBL" id="TCJ93162.1"/>
    </source>
</evidence>
<dbReference type="STRING" id="1210063.GCA_001612665_05488"/>
<dbReference type="Proteomes" id="UP000294856">
    <property type="component" value="Unassembled WGS sequence"/>
</dbReference>
<dbReference type="InterPro" id="IPR037523">
    <property type="entry name" value="VOC_core"/>
</dbReference>
<proteinExistence type="predicted"/>
<comment type="caution">
    <text evidence="2">The sequence shown here is derived from an EMBL/GenBank/DDBJ whole genome shotgun (WGS) entry which is preliminary data.</text>
</comment>